<name>A0A9D2HE81_9BACT</name>
<protein>
    <recommendedName>
        <fullName evidence="2 11">Shikimate kinase</fullName>
        <shortName evidence="11">SK</shortName>
        <ecNumber evidence="2 11">2.7.1.71</ecNumber>
    </recommendedName>
</protein>
<evidence type="ECO:0000256" key="9">
    <source>
        <dbReference type="ARBA" id="ARBA00023141"/>
    </source>
</evidence>
<evidence type="ECO:0000256" key="3">
    <source>
        <dbReference type="ARBA" id="ARBA00022490"/>
    </source>
</evidence>
<accession>A0A9D2HE81</accession>
<evidence type="ECO:0000256" key="5">
    <source>
        <dbReference type="ARBA" id="ARBA00022679"/>
    </source>
</evidence>
<gene>
    <name evidence="14" type="primary">aroL</name>
    <name evidence="11" type="synonym">aroK</name>
    <name evidence="14" type="ORF">H9962_10470</name>
</gene>
<dbReference type="AlphaFoldDB" id="A0A9D2HE81"/>
<evidence type="ECO:0000256" key="2">
    <source>
        <dbReference type="ARBA" id="ARBA00012154"/>
    </source>
</evidence>
<evidence type="ECO:0000256" key="10">
    <source>
        <dbReference type="ARBA" id="ARBA00048567"/>
    </source>
</evidence>
<dbReference type="Proteomes" id="UP000824225">
    <property type="component" value="Unassembled WGS sequence"/>
</dbReference>
<dbReference type="GO" id="GO:0000287">
    <property type="term" value="F:magnesium ion binding"/>
    <property type="evidence" value="ECO:0007669"/>
    <property type="project" value="UniProtKB-UniRule"/>
</dbReference>
<evidence type="ECO:0000256" key="1">
    <source>
        <dbReference type="ARBA" id="ARBA00004842"/>
    </source>
</evidence>
<comment type="similarity">
    <text evidence="11">Belongs to the shikimate kinase family.</text>
</comment>
<dbReference type="Gene3D" id="3.40.50.300">
    <property type="entry name" value="P-loop containing nucleotide triphosphate hydrolases"/>
    <property type="match status" value="1"/>
</dbReference>
<dbReference type="SUPFAM" id="SSF52540">
    <property type="entry name" value="P-loop containing nucleoside triphosphate hydrolases"/>
    <property type="match status" value="1"/>
</dbReference>
<dbReference type="InterPro" id="IPR000623">
    <property type="entry name" value="Shikimate_kinase/TSH1"/>
</dbReference>
<dbReference type="GO" id="GO:0004765">
    <property type="term" value="F:shikimate kinase activity"/>
    <property type="evidence" value="ECO:0007669"/>
    <property type="project" value="UniProtKB-UniRule"/>
</dbReference>
<sequence length="198" mass="21227">MAPPCTEPSFCPSTLFLLGMRACGKTSLGRALAERLGYAFIDTDELVRRESGGLEVADIVRVEGWDGFRGREALALRAAAAPFTVVATGGGVVLSLSNRRFLRRSGVCVYMAAPVSVLRDRLRLDPAPAQRPPLSAPGGAGTASLHPADDVETVMREREPLYREVAHHMVPAERSVADLVDLVSSLAEFPARSGERSL</sequence>
<dbReference type="GO" id="GO:0008652">
    <property type="term" value="P:amino acid biosynthetic process"/>
    <property type="evidence" value="ECO:0007669"/>
    <property type="project" value="UniProtKB-KW"/>
</dbReference>
<keyword evidence="3 11" id="KW-0963">Cytoplasm</keyword>
<keyword evidence="5 11" id="KW-0808">Transferase</keyword>
<dbReference type="EC" id="2.7.1.71" evidence="2 11"/>
<feature type="binding site" evidence="11">
    <location>
        <begin position="22"/>
        <end position="27"/>
    </location>
    <ligand>
        <name>ATP</name>
        <dbReference type="ChEBI" id="CHEBI:30616"/>
    </ligand>
</feature>
<comment type="subunit">
    <text evidence="11">Monomer.</text>
</comment>
<keyword evidence="13" id="KW-1133">Transmembrane helix</keyword>
<feature type="binding site" evidence="11">
    <location>
        <position position="131"/>
    </location>
    <ligand>
        <name>ATP</name>
        <dbReference type="ChEBI" id="CHEBI:30616"/>
    </ligand>
</feature>
<dbReference type="NCBIfam" id="NF002988">
    <property type="entry name" value="PRK03731.1"/>
    <property type="match status" value="1"/>
</dbReference>
<keyword evidence="4 11" id="KW-0028">Amino-acid biosynthesis</keyword>
<evidence type="ECO:0000256" key="11">
    <source>
        <dbReference type="HAMAP-Rule" id="MF_00109"/>
    </source>
</evidence>
<dbReference type="PANTHER" id="PTHR21087">
    <property type="entry name" value="SHIKIMATE KINASE"/>
    <property type="match status" value="1"/>
</dbReference>
<comment type="caution">
    <text evidence="11">Lacks conserved residue(s) required for the propagation of feature annotation.</text>
</comment>
<dbReference type="PROSITE" id="PS01128">
    <property type="entry name" value="SHIKIMATE_KINASE"/>
    <property type="match status" value="1"/>
</dbReference>
<dbReference type="GO" id="GO:0005829">
    <property type="term" value="C:cytosol"/>
    <property type="evidence" value="ECO:0007669"/>
    <property type="project" value="TreeGrafter"/>
</dbReference>
<keyword evidence="7 11" id="KW-0418">Kinase</keyword>
<feature type="binding site" evidence="11">
    <location>
        <position position="44"/>
    </location>
    <ligand>
        <name>substrate</name>
    </ligand>
</feature>
<comment type="caution">
    <text evidence="14">The sequence shown here is derived from an EMBL/GenBank/DDBJ whole genome shotgun (WGS) entry which is preliminary data.</text>
</comment>
<feature type="binding site" evidence="11">
    <location>
        <position position="158"/>
    </location>
    <ligand>
        <name>substrate</name>
    </ligand>
</feature>
<comment type="catalytic activity">
    <reaction evidence="10 11">
        <text>shikimate + ATP = 3-phosphoshikimate + ADP + H(+)</text>
        <dbReference type="Rhea" id="RHEA:13121"/>
        <dbReference type="ChEBI" id="CHEBI:15378"/>
        <dbReference type="ChEBI" id="CHEBI:30616"/>
        <dbReference type="ChEBI" id="CHEBI:36208"/>
        <dbReference type="ChEBI" id="CHEBI:145989"/>
        <dbReference type="ChEBI" id="CHEBI:456216"/>
        <dbReference type="EC" id="2.7.1.71"/>
    </reaction>
</comment>
<dbReference type="CDD" id="cd00464">
    <property type="entry name" value="SK"/>
    <property type="match status" value="1"/>
</dbReference>
<organism evidence="14 15">
    <name type="scientific">Candidatus Mailhella merdigallinarum</name>
    <dbReference type="NCBI Taxonomy" id="2838658"/>
    <lineage>
        <taxon>Bacteria</taxon>
        <taxon>Pseudomonadati</taxon>
        <taxon>Thermodesulfobacteriota</taxon>
        <taxon>Desulfovibrionia</taxon>
        <taxon>Desulfovibrionales</taxon>
        <taxon>Desulfovibrionaceae</taxon>
        <taxon>Mailhella</taxon>
    </lineage>
</organism>
<feature type="binding site" evidence="11">
    <location>
        <position position="90"/>
    </location>
    <ligand>
        <name>substrate</name>
    </ligand>
</feature>
<keyword evidence="9 11" id="KW-0057">Aromatic amino acid biosynthesis</keyword>
<evidence type="ECO:0000256" key="12">
    <source>
        <dbReference type="SAM" id="MobiDB-lite"/>
    </source>
</evidence>
<keyword evidence="8 11" id="KW-0067">ATP-binding</keyword>
<dbReference type="EMBL" id="DXAN01000033">
    <property type="protein sequence ID" value="HJA09592.1"/>
    <property type="molecule type" value="Genomic_DNA"/>
</dbReference>
<comment type="pathway">
    <text evidence="1 11">Metabolic intermediate biosynthesis; chorismate biosynthesis; chorismate from D-erythrose 4-phosphate and phosphoenolpyruvate: step 5/7.</text>
</comment>
<dbReference type="HAMAP" id="MF_00109">
    <property type="entry name" value="Shikimate_kinase"/>
    <property type="match status" value="1"/>
</dbReference>
<evidence type="ECO:0000313" key="14">
    <source>
        <dbReference type="EMBL" id="HJA09592.1"/>
    </source>
</evidence>
<dbReference type="GO" id="GO:0009423">
    <property type="term" value="P:chorismate biosynthetic process"/>
    <property type="evidence" value="ECO:0007669"/>
    <property type="project" value="UniProtKB-UniRule"/>
</dbReference>
<proteinExistence type="inferred from homology"/>
<keyword evidence="6 11" id="KW-0547">Nucleotide-binding</keyword>
<comment type="subcellular location">
    <subcellularLocation>
        <location evidence="11">Cytoplasm</location>
    </subcellularLocation>
</comment>
<evidence type="ECO:0000256" key="7">
    <source>
        <dbReference type="ARBA" id="ARBA00022777"/>
    </source>
</evidence>
<evidence type="ECO:0000256" key="13">
    <source>
        <dbReference type="SAM" id="Phobius"/>
    </source>
</evidence>
<dbReference type="GO" id="GO:0009073">
    <property type="term" value="P:aromatic amino acid family biosynthetic process"/>
    <property type="evidence" value="ECO:0007669"/>
    <property type="project" value="UniProtKB-KW"/>
</dbReference>
<feature type="binding site" evidence="11">
    <location>
        <position position="26"/>
    </location>
    <ligand>
        <name>Mg(2+)</name>
        <dbReference type="ChEBI" id="CHEBI:18420"/>
    </ligand>
</feature>
<keyword evidence="11" id="KW-0460">Magnesium</keyword>
<dbReference type="InterPro" id="IPR023000">
    <property type="entry name" value="Shikimate_kinase_CS"/>
</dbReference>
<keyword evidence="13" id="KW-0472">Membrane</keyword>
<keyword evidence="11" id="KW-0479">Metal-binding</keyword>
<evidence type="ECO:0000256" key="4">
    <source>
        <dbReference type="ARBA" id="ARBA00022605"/>
    </source>
</evidence>
<evidence type="ECO:0000313" key="15">
    <source>
        <dbReference type="Proteomes" id="UP000824225"/>
    </source>
</evidence>
<keyword evidence="13" id="KW-0812">Transmembrane</keyword>
<dbReference type="Pfam" id="PF01202">
    <property type="entry name" value="SKI"/>
    <property type="match status" value="1"/>
</dbReference>
<dbReference type="InterPro" id="IPR031322">
    <property type="entry name" value="Shikimate/glucono_kinase"/>
</dbReference>
<evidence type="ECO:0000256" key="6">
    <source>
        <dbReference type="ARBA" id="ARBA00022741"/>
    </source>
</evidence>
<dbReference type="GO" id="GO:0005524">
    <property type="term" value="F:ATP binding"/>
    <property type="evidence" value="ECO:0007669"/>
    <property type="project" value="UniProtKB-UniRule"/>
</dbReference>
<comment type="cofactor">
    <cofactor evidence="11">
        <name>Mg(2+)</name>
        <dbReference type="ChEBI" id="CHEBI:18420"/>
    </cofactor>
    <text evidence="11">Binds 1 Mg(2+) ion per subunit.</text>
</comment>
<reference evidence="14" key="1">
    <citation type="journal article" date="2021" name="PeerJ">
        <title>Extensive microbial diversity within the chicken gut microbiome revealed by metagenomics and culture.</title>
        <authorList>
            <person name="Gilroy R."/>
            <person name="Ravi A."/>
            <person name="Getino M."/>
            <person name="Pursley I."/>
            <person name="Horton D.L."/>
            <person name="Alikhan N.F."/>
            <person name="Baker D."/>
            <person name="Gharbi K."/>
            <person name="Hall N."/>
            <person name="Watson M."/>
            <person name="Adriaenssens E.M."/>
            <person name="Foster-Nyarko E."/>
            <person name="Jarju S."/>
            <person name="Secka A."/>
            <person name="Antonio M."/>
            <person name="Oren A."/>
            <person name="Chaudhuri R.R."/>
            <person name="La Ragione R."/>
            <person name="Hildebrand F."/>
            <person name="Pallen M.J."/>
        </authorList>
    </citation>
    <scope>NUCLEOTIDE SEQUENCE</scope>
    <source>
        <strain evidence="14">CHK186-16707</strain>
    </source>
</reference>
<feature type="binding site" evidence="11">
    <location>
        <position position="69"/>
    </location>
    <ligand>
        <name>substrate</name>
    </ligand>
</feature>
<dbReference type="InterPro" id="IPR027417">
    <property type="entry name" value="P-loop_NTPase"/>
</dbReference>
<comment type="function">
    <text evidence="11">Catalyzes the specific phosphorylation of the 3-hydroxyl group of shikimic acid using ATP as a cosubstrate.</text>
</comment>
<dbReference type="PRINTS" id="PR01100">
    <property type="entry name" value="SHIKIMTKNASE"/>
</dbReference>
<feature type="region of interest" description="Disordered" evidence="12">
    <location>
        <begin position="128"/>
        <end position="151"/>
    </location>
</feature>
<evidence type="ECO:0000256" key="8">
    <source>
        <dbReference type="ARBA" id="ARBA00022840"/>
    </source>
</evidence>
<reference evidence="14" key="2">
    <citation type="submission" date="2021-04" db="EMBL/GenBank/DDBJ databases">
        <authorList>
            <person name="Gilroy R."/>
        </authorList>
    </citation>
    <scope>NUCLEOTIDE SEQUENCE</scope>
    <source>
        <strain evidence="14">CHK186-16707</strain>
    </source>
</reference>
<feature type="transmembrane region" description="Helical" evidence="13">
    <location>
        <begin position="74"/>
        <end position="96"/>
    </location>
</feature>
<dbReference type="PANTHER" id="PTHR21087:SF21">
    <property type="entry name" value="SHIKIMATE KINASE 2"/>
    <property type="match status" value="1"/>
</dbReference>